<dbReference type="OrthoDB" id="6605214at2759"/>
<dbReference type="EMBL" id="GL439840">
    <property type="protein sequence ID" value="EFN66715.1"/>
    <property type="molecule type" value="Genomic_DNA"/>
</dbReference>
<evidence type="ECO:0000256" key="1">
    <source>
        <dbReference type="SAM" id="Coils"/>
    </source>
</evidence>
<protein>
    <submittedName>
        <fullName evidence="2">Uncharacterized protein</fullName>
    </submittedName>
</protein>
<dbReference type="InterPro" id="IPR029159">
    <property type="entry name" value="CA109-like"/>
</dbReference>
<name>E2AIM6_CAMFO</name>
<evidence type="ECO:0000313" key="2">
    <source>
        <dbReference type="EMBL" id="EFN66715.1"/>
    </source>
</evidence>
<proteinExistence type="predicted"/>
<sequence length="151" mass="17858">MSQELHACLVRYFARLQKLDEKWKELSAKAERPLEALANQAEQFRHVANVNINETENDMDGETRERLMFKILMGLEDEIALLQDILTQFNDANQDLKNYLIKLENARSQVSLKDETMQELIKGTSYRPKLNLLLEWAVESFQFYHNMYLLF</sequence>
<feature type="coiled-coil region" evidence="1">
    <location>
        <begin position="72"/>
        <end position="109"/>
    </location>
</feature>
<accession>E2AIM6</accession>
<dbReference type="InParanoid" id="E2AIM6"/>
<keyword evidence="3" id="KW-1185">Reference proteome</keyword>
<dbReference type="OMA" id="CLINYFS"/>
<dbReference type="Pfam" id="PF15011">
    <property type="entry name" value="CA109-like"/>
    <property type="match status" value="1"/>
</dbReference>
<keyword evidence="1" id="KW-0175">Coiled coil</keyword>
<reference evidence="2 3" key="1">
    <citation type="journal article" date="2010" name="Science">
        <title>Genomic comparison of the ants Camponotus floridanus and Harpegnathos saltator.</title>
        <authorList>
            <person name="Bonasio R."/>
            <person name="Zhang G."/>
            <person name="Ye C."/>
            <person name="Mutti N.S."/>
            <person name="Fang X."/>
            <person name="Qin N."/>
            <person name="Donahue G."/>
            <person name="Yang P."/>
            <person name="Li Q."/>
            <person name="Li C."/>
            <person name="Zhang P."/>
            <person name="Huang Z."/>
            <person name="Berger S.L."/>
            <person name="Reinberg D."/>
            <person name="Wang J."/>
            <person name="Liebig J."/>
        </authorList>
    </citation>
    <scope>NUCLEOTIDE SEQUENCE [LARGE SCALE GENOMIC DNA]</scope>
    <source>
        <strain evidence="3">C129</strain>
    </source>
</reference>
<gene>
    <name evidence="2" type="ORF">EAG_00705</name>
</gene>
<dbReference type="AlphaFoldDB" id="E2AIM6"/>
<dbReference type="Proteomes" id="UP000000311">
    <property type="component" value="Unassembled WGS sequence"/>
</dbReference>
<evidence type="ECO:0000313" key="3">
    <source>
        <dbReference type="Proteomes" id="UP000000311"/>
    </source>
</evidence>
<organism evidence="3">
    <name type="scientific">Camponotus floridanus</name>
    <name type="common">Florida carpenter ant</name>
    <dbReference type="NCBI Taxonomy" id="104421"/>
    <lineage>
        <taxon>Eukaryota</taxon>
        <taxon>Metazoa</taxon>
        <taxon>Ecdysozoa</taxon>
        <taxon>Arthropoda</taxon>
        <taxon>Hexapoda</taxon>
        <taxon>Insecta</taxon>
        <taxon>Pterygota</taxon>
        <taxon>Neoptera</taxon>
        <taxon>Endopterygota</taxon>
        <taxon>Hymenoptera</taxon>
        <taxon>Apocrita</taxon>
        <taxon>Aculeata</taxon>
        <taxon>Formicoidea</taxon>
        <taxon>Formicidae</taxon>
        <taxon>Formicinae</taxon>
        <taxon>Camponotus</taxon>
    </lineage>
</organism>